<dbReference type="PATRIC" id="fig|1303.79.peg.1090"/>
<evidence type="ECO:0000256" key="5">
    <source>
        <dbReference type="ARBA" id="ARBA00022747"/>
    </source>
</evidence>
<dbReference type="GO" id="GO:0032259">
    <property type="term" value="P:methylation"/>
    <property type="evidence" value="ECO:0007669"/>
    <property type="project" value="UniProtKB-KW"/>
</dbReference>
<comment type="similarity">
    <text evidence="6">Belongs to the class I-like SAM-binding methyltransferase superfamily. C5-methyltransferase family.</text>
</comment>
<dbReference type="PROSITE" id="PS00095">
    <property type="entry name" value="C5_MTASE_2"/>
    <property type="match status" value="1"/>
</dbReference>
<dbReference type="InterPro" id="IPR050390">
    <property type="entry name" value="C5-Methyltransferase"/>
</dbReference>
<keyword evidence="3 6" id="KW-0808">Transferase</keyword>
<dbReference type="InterPro" id="IPR001525">
    <property type="entry name" value="C5_MeTfrase"/>
</dbReference>
<protein>
    <recommendedName>
        <fullName evidence="1">DNA (cytosine-5-)-methyltransferase</fullName>
        <ecNumber evidence="1">2.1.1.37</ecNumber>
    </recommendedName>
</protein>
<dbReference type="Gene3D" id="3.90.120.10">
    <property type="entry name" value="DNA Methylase, subunit A, domain 2"/>
    <property type="match status" value="1"/>
</dbReference>
<comment type="caution">
    <text evidence="6">Lacks conserved residue(s) required for the propagation of feature annotation.</text>
</comment>
<dbReference type="GO" id="GO:0009307">
    <property type="term" value="P:DNA restriction-modification system"/>
    <property type="evidence" value="ECO:0007669"/>
    <property type="project" value="UniProtKB-KW"/>
</dbReference>
<keyword evidence="4 6" id="KW-0949">S-adenosyl-L-methionine</keyword>
<dbReference type="Pfam" id="PF00145">
    <property type="entry name" value="DNA_methylase"/>
    <property type="match status" value="1"/>
</dbReference>
<dbReference type="SUPFAM" id="SSF53335">
    <property type="entry name" value="S-adenosyl-L-methionine-dependent methyltransferases"/>
    <property type="match status" value="1"/>
</dbReference>
<dbReference type="NCBIfam" id="TIGR00675">
    <property type="entry name" value="dcm"/>
    <property type="match status" value="1"/>
</dbReference>
<organism evidence="7 8">
    <name type="scientific">Streptococcus oralis</name>
    <dbReference type="NCBI Taxonomy" id="1303"/>
    <lineage>
        <taxon>Bacteria</taxon>
        <taxon>Bacillati</taxon>
        <taxon>Bacillota</taxon>
        <taxon>Bacilli</taxon>
        <taxon>Lactobacillales</taxon>
        <taxon>Streptococcaceae</taxon>
        <taxon>Streptococcus</taxon>
    </lineage>
</organism>
<gene>
    <name evidence="7" type="ORF">SORDD16_00931</name>
</gene>
<dbReference type="Proteomes" id="UP000072653">
    <property type="component" value="Unassembled WGS sequence"/>
</dbReference>
<dbReference type="Gene3D" id="3.40.50.150">
    <property type="entry name" value="Vaccinia Virus protein VP39"/>
    <property type="match status" value="1"/>
</dbReference>
<evidence type="ECO:0000256" key="1">
    <source>
        <dbReference type="ARBA" id="ARBA00011975"/>
    </source>
</evidence>
<dbReference type="PANTHER" id="PTHR10629">
    <property type="entry name" value="CYTOSINE-SPECIFIC METHYLTRANSFERASE"/>
    <property type="match status" value="1"/>
</dbReference>
<evidence type="ECO:0000256" key="2">
    <source>
        <dbReference type="ARBA" id="ARBA00022603"/>
    </source>
</evidence>
<dbReference type="InterPro" id="IPR031303">
    <property type="entry name" value="C5_meth_CS"/>
</dbReference>
<evidence type="ECO:0000256" key="3">
    <source>
        <dbReference type="ARBA" id="ARBA00022679"/>
    </source>
</evidence>
<reference evidence="7 8" key="1">
    <citation type="submission" date="2016-01" db="EMBL/GenBank/DDBJ databases">
        <title>Highly variable Streptococcus oralis are common among viridans streptococci isolated from primates.</title>
        <authorList>
            <person name="Denapaite D."/>
            <person name="Rieger M."/>
            <person name="Koendgen S."/>
            <person name="Brueckner R."/>
            <person name="Ochigava I."/>
            <person name="Kappeler P."/>
            <person name="Maetz-Rensing K."/>
            <person name="Leendertz F."/>
            <person name="Hakenbeck R."/>
        </authorList>
    </citation>
    <scope>NUCLEOTIDE SEQUENCE [LARGE SCALE GENOMIC DNA]</scope>
    <source>
        <strain evidence="7 8">DD16</strain>
    </source>
</reference>
<dbReference type="PANTHER" id="PTHR10629:SF52">
    <property type="entry name" value="DNA (CYTOSINE-5)-METHYLTRANSFERASE 1"/>
    <property type="match status" value="1"/>
</dbReference>
<name>A0A139PDW6_STROR</name>
<evidence type="ECO:0000313" key="7">
    <source>
        <dbReference type="EMBL" id="KXT86788.1"/>
    </source>
</evidence>
<evidence type="ECO:0000256" key="4">
    <source>
        <dbReference type="ARBA" id="ARBA00022691"/>
    </source>
</evidence>
<dbReference type="EMBL" id="LQOB01000158">
    <property type="protein sequence ID" value="KXT86788.1"/>
    <property type="molecule type" value="Genomic_DNA"/>
</dbReference>
<dbReference type="GO" id="GO:0003886">
    <property type="term" value="F:DNA (cytosine-5-)-methyltransferase activity"/>
    <property type="evidence" value="ECO:0007669"/>
    <property type="project" value="UniProtKB-EC"/>
</dbReference>
<dbReference type="GO" id="GO:0003677">
    <property type="term" value="F:DNA binding"/>
    <property type="evidence" value="ECO:0007669"/>
    <property type="project" value="TreeGrafter"/>
</dbReference>
<proteinExistence type="inferred from homology"/>
<dbReference type="EC" id="2.1.1.37" evidence="1"/>
<evidence type="ECO:0000313" key="8">
    <source>
        <dbReference type="Proteomes" id="UP000072653"/>
    </source>
</evidence>
<evidence type="ECO:0000256" key="6">
    <source>
        <dbReference type="PROSITE-ProRule" id="PRU01016"/>
    </source>
</evidence>
<comment type="caution">
    <text evidence="7">The sequence shown here is derived from an EMBL/GenBank/DDBJ whole genome shotgun (WGS) entry which is preliminary data.</text>
</comment>
<dbReference type="InterPro" id="IPR029063">
    <property type="entry name" value="SAM-dependent_MTases_sf"/>
</dbReference>
<keyword evidence="2 6" id="KW-0489">Methyltransferase</keyword>
<dbReference type="AlphaFoldDB" id="A0A139PDW6"/>
<keyword evidence="5" id="KW-0680">Restriction system</keyword>
<dbReference type="GO" id="GO:0044027">
    <property type="term" value="P:negative regulation of gene expression via chromosomal CpG island methylation"/>
    <property type="evidence" value="ECO:0007669"/>
    <property type="project" value="TreeGrafter"/>
</dbReference>
<accession>A0A139PDW6</accession>
<sequence>MEIFEAEGYTVQWKVLNAWDYGVAQKRERMIMVGTRNDLADKISFEYPMPHDYKPVLRDILLDCPLSEGIQYSEYKKQIFELVPPGGYWRDIPEDIAKEYMKSTWDMGGGRTGILRRMSLDEPSLTVLTSPTQKQTERCHPLEARPFTVRENARIQSFPDDWVFRGSVGNQYKQVGNAVPVNLAYEVGRKIKESLEQI</sequence>
<dbReference type="PROSITE" id="PS51679">
    <property type="entry name" value="SAM_MT_C5"/>
    <property type="match status" value="1"/>
</dbReference>